<feature type="signal peptide" evidence="4">
    <location>
        <begin position="1"/>
        <end position="23"/>
    </location>
</feature>
<evidence type="ECO:0000256" key="1">
    <source>
        <dbReference type="ARBA" id="ARBA00023239"/>
    </source>
</evidence>
<organism evidence="6 7">
    <name type="scientific">Nocardiopsis exhalans</name>
    <dbReference type="NCBI Taxonomy" id="163604"/>
    <lineage>
        <taxon>Bacteria</taxon>
        <taxon>Bacillati</taxon>
        <taxon>Actinomycetota</taxon>
        <taxon>Actinomycetes</taxon>
        <taxon>Streptosporangiales</taxon>
        <taxon>Nocardiopsidaceae</taxon>
        <taxon>Nocardiopsis</taxon>
    </lineage>
</organism>
<evidence type="ECO:0000256" key="4">
    <source>
        <dbReference type="SAM" id="SignalP"/>
    </source>
</evidence>
<dbReference type="Gene3D" id="2.160.20.10">
    <property type="entry name" value="Single-stranded right-handed beta-helix, Pectin lyase-like"/>
    <property type="match status" value="1"/>
</dbReference>
<dbReference type="InterPro" id="IPR002022">
    <property type="entry name" value="Pec_lyase"/>
</dbReference>
<keyword evidence="4" id="KW-0732">Signal</keyword>
<dbReference type="EMBL" id="CP099837">
    <property type="protein sequence ID" value="USY22028.1"/>
    <property type="molecule type" value="Genomic_DNA"/>
</dbReference>
<dbReference type="InterPro" id="IPR011050">
    <property type="entry name" value="Pectin_lyase_fold/virulence"/>
</dbReference>
<accession>A0ABY5DFU1</accession>
<dbReference type="InterPro" id="IPR012334">
    <property type="entry name" value="Pectin_lyas_fold"/>
</dbReference>
<dbReference type="PANTHER" id="PTHR31683:SF18">
    <property type="entry name" value="PECTATE LYASE 21-RELATED"/>
    <property type="match status" value="1"/>
</dbReference>
<dbReference type="Proteomes" id="UP001055940">
    <property type="component" value="Chromosome"/>
</dbReference>
<keyword evidence="2" id="KW-0119">Carbohydrate metabolism</keyword>
<feature type="chain" id="PRO_5046250350" description="Pectate lyase domain-containing protein" evidence="4">
    <location>
        <begin position="24"/>
        <end position="423"/>
    </location>
</feature>
<reference evidence="6" key="1">
    <citation type="submission" date="2022-06" db="EMBL/GenBank/DDBJ databases">
        <authorList>
            <person name="Ping M."/>
        </authorList>
    </citation>
    <scope>NUCLEOTIDE SEQUENCE</scope>
    <source>
        <strain evidence="6">JCM11759T</strain>
    </source>
</reference>
<evidence type="ECO:0000259" key="5">
    <source>
        <dbReference type="SMART" id="SM00656"/>
    </source>
</evidence>
<keyword evidence="7" id="KW-1185">Reference proteome</keyword>
<sequence length="423" mass="45219">MTARIRQLAWSLLAAAGSLTLMAAACTPSTGAEGTAVEVAEPAESAESAEPSQAPSGPASAAPESSEPPAQAAEEAAEEAAGIEETTAADPLSDVPVGYASMNGGTTGGFGGDTVNEYLLSEYPSWSEESTPGEALYEVLKDHIRADSDEGLVVYVDVTVTPDQVGQDKIDVKDVSNVSVLGVGEDGRFDGIGFKVTRSENVVFRNLAIRDVSQGEGDALEVTENSSNVWIDHNEFSSQKEGVDKDFYDGLVDIKHGSEYVTVSWNKFEDHWKTALVGHNDNPSSGPDRITYHHNLFSNLNTRVPLVRHADVHMLNNVFQDIDGSAINARMGARVLVEGNHFDNVGSGEVDTHAGQIQGPVGWWYGSSETGYWNLVDNTFVDTPYEHLESTTDFTVPYEYEAQSPEDAKTAVEANAGTGVITP</sequence>
<dbReference type="InterPro" id="IPR045032">
    <property type="entry name" value="PEL"/>
</dbReference>
<evidence type="ECO:0000256" key="2">
    <source>
        <dbReference type="RuleBase" id="RU361173"/>
    </source>
</evidence>
<feature type="region of interest" description="Disordered" evidence="3">
    <location>
        <begin position="33"/>
        <end position="95"/>
    </location>
</feature>
<proteinExistence type="inferred from homology"/>
<keyword evidence="1 2" id="KW-0456">Lyase</keyword>
<evidence type="ECO:0000313" key="7">
    <source>
        <dbReference type="Proteomes" id="UP001055940"/>
    </source>
</evidence>
<dbReference type="SUPFAM" id="SSF51126">
    <property type="entry name" value="Pectin lyase-like"/>
    <property type="match status" value="1"/>
</dbReference>
<dbReference type="PROSITE" id="PS51257">
    <property type="entry name" value="PROKAR_LIPOPROTEIN"/>
    <property type="match status" value="1"/>
</dbReference>
<keyword evidence="2" id="KW-0964">Secreted</keyword>
<keyword evidence="2" id="KW-0624">Polysaccharide degradation</keyword>
<evidence type="ECO:0000313" key="6">
    <source>
        <dbReference type="EMBL" id="USY22028.1"/>
    </source>
</evidence>
<dbReference type="PANTHER" id="PTHR31683">
    <property type="entry name" value="PECTATE LYASE 18-RELATED"/>
    <property type="match status" value="1"/>
</dbReference>
<evidence type="ECO:0000256" key="3">
    <source>
        <dbReference type="SAM" id="MobiDB-lite"/>
    </source>
</evidence>
<gene>
    <name evidence="6" type="ORF">NE857_10665</name>
</gene>
<dbReference type="SMART" id="SM00656">
    <property type="entry name" value="Amb_all"/>
    <property type="match status" value="1"/>
</dbReference>
<protein>
    <recommendedName>
        <fullName evidence="5">Pectate lyase domain-containing protein</fullName>
    </recommendedName>
</protein>
<comment type="subcellular location">
    <subcellularLocation>
        <location evidence="2">Secreted</location>
    </subcellularLocation>
</comment>
<comment type="similarity">
    <text evidence="2">Belongs to the polysaccharide lyase 1 family.</text>
</comment>
<feature type="compositionally biased region" description="Low complexity" evidence="3">
    <location>
        <begin position="36"/>
        <end position="74"/>
    </location>
</feature>
<name>A0ABY5DFU1_9ACTN</name>
<dbReference type="RefSeq" id="WP_254420847.1">
    <property type="nucleotide sequence ID" value="NZ_CP099837.1"/>
</dbReference>
<feature type="domain" description="Pectate lyase" evidence="5">
    <location>
        <begin position="143"/>
        <end position="348"/>
    </location>
</feature>
<dbReference type="Pfam" id="PF00544">
    <property type="entry name" value="Pectate_lyase_4"/>
    <property type="match status" value="1"/>
</dbReference>